<feature type="region of interest" description="Disordered" evidence="6">
    <location>
        <begin position="436"/>
        <end position="461"/>
    </location>
</feature>
<reference evidence="9 11" key="2">
    <citation type="journal article" date="2013" name="Nature">
        <title>Insights into bilaterian evolution from three spiralian genomes.</title>
        <authorList>
            <person name="Simakov O."/>
            <person name="Marletaz F."/>
            <person name="Cho S.J."/>
            <person name="Edsinger-Gonzales E."/>
            <person name="Havlak P."/>
            <person name="Hellsten U."/>
            <person name="Kuo D.H."/>
            <person name="Larsson T."/>
            <person name="Lv J."/>
            <person name="Arendt D."/>
            <person name="Savage R."/>
            <person name="Osoegawa K."/>
            <person name="de Jong P."/>
            <person name="Grimwood J."/>
            <person name="Chapman J.A."/>
            <person name="Shapiro H."/>
            <person name="Aerts A."/>
            <person name="Otillar R.P."/>
            <person name="Terry A.Y."/>
            <person name="Boore J.L."/>
            <person name="Grigoriev I.V."/>
            <person name="Lindberg D.R."/>
            <person name="Seaver E.C."/>
            <person name="Weisblat D.A."/>
            <person name="Putnam N.H."/>
            <person name="Rokhsar D.S."/>
        </authorList>
    </citation>
    <scope>NUCLEOTIDE SEQUENCE</scope>
    <source>
        <strain evidence="9 11">I ESC-2004</strain>
    </source>
</reference>
<dbReference type="Pfam" id="PF17751">
    <property type="entry name" value="SKICH"/>
    <property type="match status" value="1"/>
</dbReference>
<feature type="region of interest" description="Disordered" evidence="6">
    <location>
        <begin position="768"/>
        <end position="807"/>
    </location>
</feature>
<dbReference type="OrthoDB" id="10015001at2759"/>
<evidence type="ECO:0000256" key="2">
    <source>
        <dbReference type="ARBA" id="ARBA00022771"/>
    </source>
</evidence>
<dbReference type="HOGENOM" id="CLU_312904_0_0_1"/>
<feature type="compositionally biased region" description="Acidic residues" evidence="6">
    <location>
        <begin position="787"/>
        <end position="798"/>
    </location>
</feature>
<dbReference type="OMA" id="NKTSGDQ"/>
<feature type="region of interest" description="Disordered" evidence="6">
    <location>
        <begin position="587"/>
        <end position="612"/>
    </location>
</feature>
<evidence type="ECO:0000256" key="3">
    <source>
        <dbReference type="ARBA" id="ARBA00022833"/>
    </source>
</evidence>
<feature type="compositionally biased region" description="Low complexity" evidence="6">
    <location>
        <begin position="539"/>
        <end position="549"/>
    </location>
</feature>
<dbReference type="STRING" id="283909.R7UIB0"/>
<dbReference type="InterPro" id="IPR051002">
    <property type="entry name" value="UBA_autophagy_assoc_protein"/>
</dbReference>
<accession>R7UIB0</accession>
<evidence type="ECO:0008006" key="12">
    <source>
        <dbReference type="Google" id="ProtNLM"/>
    </source>
</evidence>
<name>R7UIB0_CAPTE</name>
<dbReference type="PANTHER" id="PTHR31915">
    <property type="entry name" value="SKICH DOMAIN-CONTAINING PROTEIN"/>
    <property type="match status" value="1"/>
</dbReference>
<feature type="compositionally biased region" description="Basic and acidic residues" evidence="6">
    <location>
        <begin position="436"/>
        <end position="455"/>
    </location>
</feature>
<gene>
    <name evidence="9" type="ORF">CAPTEDRAFT_201007</name>
</gene>
<dbReference type="Pfam" id="PF18112">
    <property type="entry name" value="Zn-C2H2_12"/>
    <property type="match status" value="1"/>
</dbReference>
<dbReference type="Gene3D" id="6.20.250.40">
    <property type="match status" value="1"/>
</dbReference>
<reference evidence="10" key="3">
    <citation type="submission" date="2015-06" db="UniProtKB">
        <authorList>
            <consortium name="EnsemblMetazoa"/>
        </authorList>
    </citation>
    <scope>IDENTIFICATION</scope>
</reference>
<dbReference type="GO" id="GO:0008270">
    <property type="term" value="F:zinc ion binding"/>
    <property type="evidence" value="ECO:0007669"/>
    <property type="project" value="UniProtKB-KW"/>
</dbReference>
<evidence type="ECO:0000313" key="10">
    <source>
        <dbReference type="EnsemblMetazoa" id="CapteP201007"/>
    </source>
</evidence>
<feature type="coiled-coil region" evidence="5">
    <location>
        <begin position="148"/>
        <end position="371"/>
    </location>
</feature>
<evidence type="ECO:0000259" key="7">
    <source>
        <dbReference type="Pfam" id="PF17751"/>
    </source>
</evidence>
<dbReference type="EMBL" id="KB303059">
    <property type="protein sequence ID" value="ELU03518.1"/>
    <property type="molecule type" value="Genomic_DNA"/>
</dbReference>
<keyword evidence="2" id="KW-0863">Zinc-finger</keyword>
<evidence type="ECO:0000256" key="6">
    <source>
        <dbReference type="SAM" id="MobiDB-lite"/>
    </source>
</evidence>
<keyword evidence="3" id="KW-0862">Zinc</keyword>
<dbReference type="Proteomes" id="UP000014760">
    <property type="component" value="Unassembled WGS sequence"/>
</dbReference>
<feature type="region of interest" description="Disordered" evidence="6">
    <location>
        <begin position="539"/>
        <end position="570"/>
    </location>
</feature>
<evidence type="ECO:0000256" key="5">
    <source>
        <dbReference type="SAM" id="Coils"/>
    </source>
</evidence>
<keyword evidence="1" id="KW-0479">Metal-binding</keyword>
<dbReference type="CDD" id="cd21965">
    <property type="entry name" value="Zn-C2H2_CALCOCO1_TAX1BP1_like"/>
    <property type="match status" value="1"/>
</dbReference>
<keyword evidence="4 5" id="KW-0175">Coiled coil</keyword>
<evidence type="ECO:0000259" key="8">
    <source>
        <dbReference type="Pfam" id="PF18112"/>
    </source>
</evidence>
<dbReference type="AlphaFoldDB" id="R7UIB0"/>
<feature type="domain" description="SKICH" evidence="7">
    <location>
        <begin position="15"/>
        <end position="116"/>
    </location>
</feature>
<feature type="domain" description="UBZ1-type" evidence="8">
    <location>
        <begin position="837"/>
        <end position="862"/>
    </location>
</feature>
<organism evidence="9">
    <name type="scientific">Capitella teleta</name>
    <name type="common">Polychaete worm</name>
    <dbReference type="NCBI Taxonomy" id="283909"/>
    <lineage>
        <taxon>Eukaryota</taxon>
        <taxon>Metazoa</taxon>
        <taxon>Spiralia</taxon>
        <taxon>Lophotrochozoa</taxon>
        <taxon>Annelida</taxon>
        <taxon>Polychaeta</taxon>
        <taxon>Sedentaria</taxon>
        <taxon>Scolecida</taxon>
        <taxon>Capitellidae</taxon>
        <taxon>Capitella</taxon>
    </lineage>
</organism>
<dbReference type="Gene3D" id="2.60.40.2840">
    <property type="match status" value="1"/>
</dbReference>
<dbReference type="PANTHER" id="PTHR31915:SF6">
    <property type="entry name" value="SKICH DOMAIN-CONTAINING PROTEIN"/>
    <property type="match status" value="1"/>
</dbReference>
<feature type="coiled-coil region" evidence="5">
    <location>
        <begin position="651"/>
        <end position="678"/>
    </location>
</feature>
<dbReference type="EnsemblMetazoa" id="CapteT201007">
    <property type="protein sequence ID" value="CapteP201007"/>
    <property type="gene ID" value="CapteG201007"/>
</dbReference>
<evidence type="ECO:0000313" key="9">
    <source>
        <dbReference type="EMBL" id="ELU03518.1"/>
    </source>
</evidence>
<evidence type="ECO:0000313" key="11">
    <source>
        <dbReference type="Proteomes" id="UP000014760"/>
    </source>
</evidence>
<evidence type="ECO:0000256" key="1">
    <source>
        <dbReference type="ARBA" id="ARBA00022723"/>
    </source>
</evidence>
<dbReference type="EMBL" id="AMQN01008410">
    <property type="status" value="NOT_ANNOTATED_CDS"/>
    <property type="molecule type" value="Genomic_DNA"/>
</dbReference>
<feature type="compositionally biased region" description="Basic and acidic residues" evidence="6">
    <location>
        <begin position="550"/>
        <end position="559"/>
    </location>
</feature>
<feature type="coiled-coil region" evidence="5">
    <location>
        <begin position="467"/>
        <end position="494"/>
    </location>
</feature>
<evidence type="ECO:0000256" key="4">
    <source>
        <dbReference type="ARBA" id="ARBA00023054"/>
    </source>
</evidence>
<dbReference type="InterPro" id="IPR041641">
    <property type="entry name" value="CALCOCO1/2_Zn_UBZ1"/>
</dbReference>
<dbReference type="InterPro" id="IPR041611">
    <property type="entry name" value="SKICH"/>
</dbReference>
<keyword evidence="11" id="KW-1185">Reference proteome</keyword>
<proteinExistence type="predicted"/>
<reference evidence="11" key="1">
    <citation type="submission" date="2012-12" db="EMBL/GenBank/DDBJ databases">
        <authorList>
            <person name="Hellsten U."/>
            <person name="Grimwood J."/>
            <person name="Chapman J.A."/>
            <person name="Shapiro H."/>
            <person name="Aerts A."/>
            <person name="Otillar R.P."/>
            <person name="Terry A.Y."/>
            <person name="Boore J.L."/>
            <person name="Simakov O."/>
            <person name="Marletaz F."/>
            <person name="Cho S.-J."/>
            <person name="Edsinger-Gonzales E."/>
            <person name="Havlak P."/>
            <person name="Kuo D.-H."/>
            <person name="Larsson T."/>
            <person name="Lv J."/>
            <person name="Arendt D."/>
            <person name="Savage R."/>
            <person name="Osoegawa K."/>
            <person name="de Jong P."/>
            <person name="Lindberg D.R."/>
            <person name="Seaver E.C."/>
            <person name="Weisblat D.A."/>
            <person name="Putnam N.H."/>
            <person name="Grigoriev I.V."/>
            <person name="Rokhsar D.S."/>
        </authorList>
    </citation>
    <scope>NUCLEOTIDE SEQUENCE</scope>
    <source>
        <strain evidence="11">I ESC-2004</strain>
    </source>
</reference>
<sequence>MDLSSSLQKSDYAQVIFDGTPEVYPTGCDILCCYTVTPLLVPDKRDWLGLYRVGWRSAKDYVNFLPAPVSSEAQKELHHEVSFKAGDLPDDDGEFYQFCYVTANGLVRGASTPFQFKSSYHDEFVEVEEEDGELLVVRTKSAVLQEKLNDAALKHSALIKDVENLEKERNGLVSKLVIMSEQLKKEGVEKQTLNTKVKEYQEKVNMYTTEATDMQQVHDNLREKISVLNQEKECMEKRLDDNDVYLRSLQDKIKTLINEKDSLMGMSKVLEEEKELFKDHFTSSESTIKCYLQESEKLKEQLKEAQLQCSQLRTQTDQLTSELAMERSRTQEVEAAQREDKDRIEGLEEKVRNAEDKLKAAEHCKILLNDEVLNVQEVYKKVSADLEASKTEAFNLRSKISAIETSFNDENQKMESETHRLRHLLQDMQMEKSIVEDELSKVKSSAKHSEDKQKSENGPMFALQVAHKKLSERLQKMSERNERLTKQVEGLVAQQCAWEDRERMLDSEIRDLKNRLSMGQEEYKNQFIKSQKLQAQLNRLSRSGSLSSERSTDNPRSELEEVQTSEQFTEYEAQDKVTACTLTDATVTGSKESQTDVRPKQTTTPTEADTTEIELKQQVDKLESELQHRMTKKQKYKTLWQEEKGKNNFLKKHYYDELRKKEDEIRALIAQLDATEVASQQRIEKLEMSPVTTPPPTIFPNPYADYVPSPDEFDPLKSQGLVVPLQPLPPPLTPQMTREAKVAAIKAKQPSGVGLNGILNLRDPCQLADEKRTPKGPPPSSPGEGESNAEADNDDDHEFVDAPGEPQKHCPICSMTFPADTTDVDVSDHIDDHYGPVCPICHHQFEKGVDQEMFQVHVENHFD</sequence>
<protein>
    <recommendedName>
        <fullName evidence="12">UBZ1-type domain-containing protein</fullName>
    </recommendedName>
</protein>